<dbReference type="InterPro" id="IPR029062">
    <property type="entry name" value="Class_I_gatase-like"/>
</dbReference>
<dbReference type="InterPro" id="IPR029010">
    <property type="entry name" value="ThuA-like"/>
</dbReference>
<dbReference type="Pfam" id="PF06283">
    <property type="entry name" value="ThuA"/>
    <property type="match status" value="1"/>
</dbReference>
<evidence type="ECO:0000313" key="3">
    <source>
        <dbReference type="Proteomes" id="UP001597216"/>
    </source>
</evidence>
<dbReference type="RefSeq" id="WP_377352522.1">
    <property type="nucleotide sequence ID" value="NZ_JBHTLQ010000005.1"/>
</dbReference>
<sequence length="249" mass="26776">MLLGLAGAAHAQDPAPPRDEVVIIGGVKSHGARQHDFPAGVPHLAELVRGAPDLPKGLHVVAYPQGWPTAPDALDRARTVVWYFDGLDRHPLRDPVLRSRFATLMDQGVGLVTLHQASTLSPGDDLPLPQWLGAARYGMPDRADELIAFTPASHPVTRGVSPFALKDEVYPTLRYAGSGVTPVMTGELHGALPDPKQQVSRPVAWVYERPGGGRSFGYTGLHYLDALDQPQLQRLILNAILWTAGAPAP</sequence>
<dbReference type="SUPFAM" id="SSF52317">
    <property type="entry name" value="Class I glutamine amidotransferase-like"/>
    <property type="match status" value="1"/>
</dbReference>
<evidence type="ECO:0000259" key="1">
    <source>
        <dbReference type="Pfam" id="PF06283"/>
    </source>
</evidence>
<dbReference type="Gene3D" id="3.40.50.880">
    <property type="match status" value="1"/>
</dbReference>
<reference evidence="3" key="1">
    <citation type="journal article" date="2019" name="Int. J. Syst. Evol. Microbiol.">
        <title>The Global Catalogue of Microorganisms (GCM) 10K type strain sequencing project: providing services to taxonomists for standard genome sequencing and annotation.</title>
        <authorList>
            <consortium name="The Broad Institute Genomics Platform"/>
            <consortium name="The Broad Institute Genome Sequencing Center for Infectious Disease"/>
            <person name="Wu L."/>
            <person name="Ma J."/>
        </authorList>
    </citation>
    <scope>NUCLEOTIDE SEQUENCE [LARGE SCALE GENOMIC DNA]</scope>
    <source>
        <strain evidence="3">CCUG 55074</strain>
    </source>
</reference>
<keyword evidence="3" id="KW-1185">Reference proteome</keyword>
<evidence type="ECO:0000313" key="2">
    <source>
        <dbReference type="EMBL" id="MFD1189637.1"/>
    </source>
</evidence>
<comment type="caution">
    <text evidence="2">The sequence shown here is derived from an EMBL/GenBank/DDBJ whole genome shotgun (WGS) entry which is preliminary data.</text>
</comment>
<protein>
    <submittedName>
        <fullName evidence="2">ThuA domain-containing protein</fullName>
    </submittedName>
</protein>
<dbReference type="Proteomes" id="UP001597216">
    <property type="component" value="Unassembled WGS sequence"/>
</dbReference>
<feature type="domain" description="ThuA-like" evidence="1">
    <location>
        <begin position="31"/>
        <end position="243"/>
    </location>
</feature>
<dbReference type="EMBL" id="JBHTLQ010000005">
    <property type="protein sequence ID" value="MFD1189637.1"/>
    <property type="molecule type" value="Genomic_DNA"/>
</dbReference>
<gene>
    <name evidence="2" type="ORF">ACFQ27_03520</name>
</gene>
<accession>A0ABW3SXN3</accession>
<proteinExistence type="predicted"/>
<organism evidence="2 3">
    <name type="scientific">Phenylobacterium conjunctum</name>
    <dbReference type="NCBI Taxonomy" id="1298959"/>
    <lineage>
        <taxon>Bacteria</taxon>
        <taxon>Pseudomonadati</taxon>
        <taxon>Pseudomonadota</taxon>
        <taxon>Alphaproteobacteria</taxon>
        <taxon>Caulobacterales</taxon>
        <taxon>Caulobacteraceae</taxon>
        <taxon>Phenylobacterium</taxon>
    </lineage>
</organism>
<name>A0ABW3SXN3_9CAUL</name>